<keyword evidence="5" id="KW-0234">DNA repair</keyword>
<dbReference type="EMBL" id="JAPUFD010000013">
    <property type="protein sequence ID" value="MDI1491161.1"/>
    <property type="molecule type" value="Genomic_DNA"/>
</dbReference>
<feature type="region of interest" description="Disordered" evidence="9">
    <location>
        <begin position="352"/>
        <end position="424"/>
    </location>
</feature>
<feature type="region of interest" description="Disordered" evidence="9">
    <location>
        <begin position="68"/>
        <end position="96"/>
    </location>
</feature>
<keyword evidence="3" id="KW-0227">DNA damage</keyword>
<dbReference type="PROSITE" id="PS51204">
    <property type="entry name" value="HSA"/>
    <property type="match status" value="1"/>
</dbReference>
<keyword evidence="4" id="KW-0156">Chromatin regulator</keyword>
<feature type="compositionally biased region" description="Low complexity" evidence="9">
    <location>
        <begin position="1278"/>
        <end position="1294"/>
    </location>
</feature>
<feature type="region of interest" description="Disordered" evidence="9">
    <location>
        <begin position="112"/>
        <end position="160"/>
    </location>
</feature>
<comment type="function">
    <text evidence="7">Component of the NuA4 histone acetyltransferase complex which is involved in transcriptional activation of selected genes principally by acetylation of nucleosomal histone H4 and H2A. The NuA4 complex is also involved in DNA repair.</text>
</comment>
<keyword evidence="6" id="KW-0539">Nucleus</keyword>
<evidence type="ECO:0000256" key="4">
    <source>
        <dbReference type="ARBA" id="ARBA00022853"/>
    </source>
</evidence>
<dbReference type="SUPFAM" id="SSF46689">
    <property type="entry name" value="Homeodomain-like"/>
    <property type="match status" value="1"/>
</dbReference>
<dbReference type="GO" id="GO:0003746">
    <property type="term" value="F:translation elongation factor activity"/>
    <property type="evidence" value="ECO:0007669"/>
    <property type="project" value="UniProtKB-KW"/>
</dbReference>
<evidence type="ECO:0000256" key="9">
    <source>
        <dbReference type="SAM" id="MobiDB-lite"/>
    </source>
</evidence>
<dbReference type="PANTHER" id="PTHR46459">
    <property type="entry name" value="E1A-BINDING PROTEIN P400-RELATED"/>
    <property type="match status" value="1"/>
</dbReference>
<feature type="compositionally biased region" description="Low complexity" evidence="9">
    <location>
        <begin position="411"/>
        <end position="423"/>
    </location>
</feature>
<evidence type="ECO:0000256" key="8">
    <source>
        <dbReference type="ARBA" id="ARBA00029670"/>
    </source>
</evidence>
<keyword evidence="13" id="KW-1185">Reference proteome</keyword>
<feature type="domain" description="Myb-like" evidence="10">
    <location>
        <begin position="798"/>
        <end position="852"/>
    </location>
</feature>
<dbReference type="Pfam" id="PF13921">
    <property type="entry name" value="Myb_DNA-bind_6"/>
    <property type="match status" value="1"/>
</dbReference>
<keyword evidence="12" id="KW-0251">Elongation factor</keyword>
<feature type="region of interest" description="Disordered" evidence="9">
    <location>
        <begin position="261"/>
        <end position="293"/>
    </location>
</feature>
<evidence type="ECO:0000256" key="7">
    <source>
        <dbReference type="ARBA" id="ARBA00025178"/>
    </source>
</evidence>
<feature type="region of interest" description="Disordered" evidence="9">
    <location>
        <begin position="183"/>
        <end position="234"/>
    </location>
</feature>
<sequence length="1337" mass="146082">MTTVDVLSNQRQELARCALRREKLLRSLFGASIAFLSLKDEPDGDAYSAETRERELTAFLDSNDITQDRPFDVSTLPGPQKAHLSEHGRARTTDSRQPINGLQANVDVSTTKRRRLESPVHNADSLPAAPLGEQPLLDTVPGQPQGGLGSKPIASPNALDASSTGQAAAIVEHGRQARTLALSAARDSQCSTSTIPPTREGSITETLNESAQRQEAVRNLTPPDSGRSVHTSKVQEGIDSIEDPKGKGTSTVAYEADAGAAVEGAASDQTPSTPYPPNPPIAADSKNPPVVTSLDLPSQFIQDAYDDGNESSSDVTLSRRPPMRIDTSVNVATQGPNTAQLKSTATLMETATPGKITPSTSTAQSPPERMTTRVSSGALRHKSVSEILGETPRSTSTSAEKFADSHKENQSSVPKSASSLASPDRGAFRLGLSELRDKERSKLSTVVFAKQQSSINSRVSEHRAGHQSVDDEPAKEHRDYFLTYFAAQASTLPRALPLQKLLQQANKILETTDHYVEMREKQDYHILHTIKAMQHSGKWSLRQPQRSVEPQRSAVHWDVLLGHMKWMRTDFREERKFKLASAKYLADSCAAWVASAPEERHSLQVQVRRASSQDAPKSGPATPDLVHDEASEATEDSLPVLDPTQGDPPAAIFSLPPDVFVFGLNASPVAEKILMELPYYEPSKVVQDCARGTTDFDPDGDWKTDLVPVSKFAQGKLAADHEGPPRKKSRLAYSALSTSPRIHPQETASNLAPVEEDVALFNPEHKHIRDRIHAGHAFKPPSDHQMPTKDFFECRMPSQWTTAEEDELRRLVREYSYNWSLISNCMSFPSAYTSGAERRTPWECFEQWIQLEGLPVEMQKVPYFRTYSQRLQQGQRAYEARQLALVQQQGGNPAQLPSRRRSNQPCLVEKRKNNRPIHLIDAMRKSAKKRELQIHKQQQGKLRVASVSAMRKATEQPKERKATITAREYSRLKWDKQAKAEEQALKMRAEYIRQMNAKKAPFQPAGPQTNGVPTNRTMPPGVPNGASPNVVSAVPQYRGGAIDATRTAPPIQRPATGQLNGVLPTNGQHIPHAPMQPQVQMSMGTRGPPPMTADARVVHEAQRVQAEQQAYLHQQRQQQRHPQQAGPGGSPQTQNLNPTPQNGSAMLASMQGRSSPSVNGVQPTQGTNSSPRGMPTQPQSLSSGMTPAVNQIQNQVKLRHPSASPNTIQRLTTEQLYRMSQQQQQSIQQTAMAAAVGNSAGNMGGLQMSNAMMQQQTMMANGNAGAYNQQQYANYMRNQQASQQRSGSAGNGSAPNVNGSRSVTPQVQRTGSAQGGALPRAPTQSPRPGPVGLAGGQ</sequence>
<dbReference type="GO" id="GO:0006325">
    <property type="term" value="P:chromatin organization"/>
    <property type="evidence" value="ECO:0007669"/>
    <property type="project" value="UniProtKB-KW"/>
</dbReference>
<feature type="region of interest" description="Disordered" evidence="9">
    <location>
        <begin position="889"/>
        <end position="914"/>
    </location>
</feature>
<dbReference type="Proteomes" id="UP001161017">
    <property type="component" value="Unassembled WGS sequence"/>
</dbReference>
<feature type="domain" description="HSA" evidence="11">
    <location>
        <begin position="544"/>
        <end position="619"/>
    </location>
</feature>
<dbReference type="PROSITE" id="PS50090">
    <property type="entry name" value="MYB_LIKE"/>
    <property type="match status" value="1"/>
</dbReference>
<feature type="compositionally biased region" description="Polar residues" evidence="9">
    <location>
        <begin position="1130"/>
        <end position="1144"/>
    </location>
</feature>
<evidence type="ECO:0000256" key="2">
    <source>
        <dbReference type="ARBA" id="ARBA00008913"/>
    </source>
</evidence>
<protein>
    <recommendedName>
        <fullName evidence="8">Vacuolar import and degradation protein 21</fullName>
    </recommendedName>
</protein>
<name>A0AA43TTP6_9LECA</name>
<comment type="subcellular location">
    <subcellularLocation>
        <location evidence="1">Nucleus</location>
    </subcellularLocation>
</comment>
<comment type="similarity">
    <text evidence="2">Belongs to the EAF1 family.</text>
</comment>
<organism evidence="12 13">
    <name type="scientific">Ramalina farinacea</name>
    <dbReference type="NCBI Taxonomy" id="258253"/>
    <lineage>
        <taxon>Eukaryota</taxon>
        <taxon>Fungi</taxon>
        <taxon>Dikarya</taxon>
        <taxon>Ascomycota</taxon>
        <taxon>Pezizomycotina</taxon>
        <taxon>Lecanoromycetes</taxon>
        <taxon>OSLEUM clade</taxon>
        <taxon>Lecanoromycetidae</taxon>
        <taxon>Lecanorales</taxon>
        <taxon>Lecanorineae</taxon>
        <taxon>Ramalinaceae</taxon>
        <taxon>Ramalina</taxon>
    </lineage>
</organism>
<feature type="compositionally biased region" description="Polar residues" evidence="9">
    <location>
        <begin position="1295"/>
        <end position="1312"/>
    </location>
</feature>
<feature type="compositionally biased region" description="Polar residues" evidence="9">
    <location>
        <begin position="604"/>
        <end position="615"/>
    </location>
</feature>
<accession>A0AA43TTP6</accession>
<dbReference type="InterPro" id="IPR009057">
    <property type="entry name" value="Homeodomain-like_sf"/>
</dbReference>
<evidence type="ECO:0000259" key="10">
    <source>
        <dbReference type="PROSITE" id="PS50090"/>
    </source>
</evidence>
<reference evidence="12" key="1">
    <citation type="journal article" date="2023" name="Genome Biol. Evol.">
        <title>First Whole Genome Sequence and Flow Cytometry Genome Size Data for the Lichen-Forming Fungus Ramalina farinacea (Ascomycota).</title>
        <authorList>
            <person name="Llewellyn T."/>
            <person name="Mian S."/>
            <person name="Hill R."/>
            <person name="Leitch I.J."/>
            <person name="Gaya E."/>
        </authorList>
    </citation>
    <scope>NUCLEOTIDE SEQUENCE</scope>
    <source>
        <strain evidence="12">LIQ254RAFAR</strain>
    </source>
</reference>
<evidence type="ECO:0000313" key="13">
    <source>
        <dbReference type="Proteomes" id="UP001161017"/>
    </source>
</evidence>
<feature type="compositionally biased region" description="Polar residues" evidence="9">
    <location>
        <begin position="186"/>
        <end position="213"/>
    </location>
</feature>
<feature type="region of interest" description="Disordered" evidence="9">
    <location>
        <begin position="1071"/>
        <end position="1092"/>
    </location>
</feature>
<dbReference type="GO" id="GO:0035267">
    <property type="term" value="C:NuA4 histone acetyltransferase complex"/>
    <property type="evidence" value="ECO:0007669"/>
    <property type="project" value="UniProtKB-ARBA"/>
</dbReference>
<feature type="compositionally biased region" description="Low complexity" evidence="9">
    <location>
        <begin position="1108"/>
        <end position="1124"/>
    </location>
</feature>
<evidence type="ECO:0000256" key="6">
    <source>
        <dbReference type="ARBA" id="ARBA00023242"/>
    </source>
</evidence>
<feature type="region of interest" description="Disordered" evidence="9">
    <location>
        <begin position="604"/>
        <end position="645"/>
    </location>
</feature>
<dbReference type="GO" id="GO:0006281">
    <property type="term" value="P:DNA repair"/>
    <property type="evidence" value="ECO:0007669"/>
    <property type="project" value="UniProtKB-KW"/>
</dbReference>
<gene>
    <name evidence="12" type="primary">eaf1</name>
    <name evidence="12" type="ORF">OHK93_002368</name>
</gene>
<feature type="compositionally biased region" description="Basic and acidic residues" evidence="9">
    <location>
        <begin position="952"/>
        <end position="964"/>
    </location>
</feature>
<feature type="region of interest" description="Disordered" evidence="9">
    <location>
        <begin position="935"/>
        <end position="964"/>
    </location>
</feature>
<proteinExistence type="inferred from homology"/>
<feature type="compositionally biased region" description="Basic and acidic residues" evidence="9">
    <location>
        <begin position="83"/>
        <end position="94"/>
    </location>
</feature>
<feature type="region of interest" description="Disordered" evidence="9">
    <location>
        <begin position="1108"/>
        <end position="1186"/>
    </location>
</feature>
<evidence type="ECO:0000259" key="11">
    <source>
        <dbReference type="PROSITE" id="PS51204"/>
    </source>
</evidence>
<comment type="caution">
    <text evidence="12">The sequence shown here is derived from an EMBL/GenBank/DDBJ whole genome shotgun (WGS) entry which is preliminary data.</text>
</comment>
<dbReference type="GO" id="GO:0003682">
    <property type="term" value="F:chromatin binding"/>
    <property type="evidence" value="ECO:0007669"/>
    <property type="project" value="TreeGrafter"/>
</dbReference>
<evidence type="ECO:0000313" key="12">
    <source>
        <dbReference type="EMBL" id="MDI1491161.1"/>
    </source>
</evidence>
<feature type="compositionally biased region" description="Polar residues" evidence="9">
    <location>
        <begin position="1151"/>
        <end position="1186"/>
    </location>
</feature>
<dbReference type="Pfam" id="PF07529">
    <property type="entry name" value="HSA"/>
    <property type="match status" value="1"/>
</dbReference>
<dbReference type="InterPro" id="IPR014012">
    <property type="entry name" value="HSA_dom"/>
</dbReference>
<dbReference type="InterPro" id="IPR001005">
    <property type="entry name" value="SANT/Myb"/>
</dbReference>
<evidence type="ECO:0000256" key="3">
    <source>
        <dbReference type="ARBA" id="ARBA00022763"/>
    </source>
</evidence>
<dbReference type="PANTHER" id="PTHR46459:SF1">
    <property type="entry name" value="E1A-BINDING PROTEIN P400"/>
    <property type="match status" value="1"/>
</dbReference>
<evidence type="ECO:0000256" key="5">
    <source>
        <dbReference type="ARBA" id="ARBA00023204"/>
    </source>
</evidence>
<dbReference type="CDD" id="cd00167">
    <property type="entry name" value="SANT"/>
    <property type="match status" value="1"/>
</dbReference>
<dbReference type="SMART" id="SM00717">
    <property type="entry name" value="SANT"/>
    <property type="match status" value="1"/>
</dbReference>
<feature type="region of interest" description="Disordered" evidence="9">
    <location>
        <begin position="1278"/>
        <end position="1337"/>
    </location>
</feature>
<dbReference type="GO" id="GO:0005634">
    <property type="term" value="C:nucleus"/>
    <property type="evidence" value="ECO:0007669"/>
    <property type="project" value="UniProtKB-SubCell"/>
</dbReference>
<keyword evidence="12" id="KW-0648">Protein biosynthesis</keyword>
<evidence type="ECO:0000256" key="1">
    <source>
        <dbReference type="ARBA" id="ARBA00004123"/>
    </source>
</evidence>
<dbReference type="Gene3D" id="1.10.10.60">
    <property type="entry name" value="Homeodomain-like"/>
    <property type="match status" value="1"/>
</dbReference>